<feature type="domain" description="Aminopeptidase P N-terminal" evidence="10">
    <location>
        <begin position="71"/>
        <end position="218"/>
    </location>
</feature>
<sequence>MSETPPSEVPGSQVPGGEDAPGRSPTAEAPASESLPPEDPKSHRSLPRSEAFRRFIADGWGPRPAEPTAPDASAPFAAARRDVLAGLFPGEVLVVPAGGLSVRSNDTDYRYRPHSAFAHLTGLGTDREPDAVLVLLPGAGGHDAVLYLRPQAERSSEEFYADARYGELWVGPRPGLAAVSTTTGLECRDVSRLEADLAGRLAEAATKGLRVLREADARATELVDGLRPGASGQEREEADDELATAVSELRLVKDAWEVEQLRLAVAASVRGFEEVVRRLPAAVASPRGERVVEAAFDGVARVEGNGVGYETISAAGDHACTLHWIRNDGPVREGDLLLLDAGVEVDSLYTADVTRTLPVSGTFTPAQRQVYQAVLDAADAAFAVARPGARFRDVHEAAMRVVAERLASWGLLPVGAEDSLAPEGQYHRRWMAHGTSHHLGLDVHDCARARREMYLDAELRPGMVFTIEPGLYVKSDDLLAPPELRGIGVRIEDDVLVTADGCENLTAALPRRPDDVERWMARLRAPGA</sequence>
<dbReference type="InterPro" id="IPR001131">
    <property type="entry name" value="Peptidase_M24B_aminopep-P_CS"/>
</dbReference>
<organism evidence="11 12">
    <name type="scientific">Kineococcus glutinatus</name>
    <dbReference type="NCBI Taxonomy" id="1070872"/>
    <lineage>
        <taxon>Bacteria</taxon>
        <taxon>Bacillati</taxon>
        <taxon>Actinomycetota</taxon>
        <taxon>Actinomycetes</taxon>
        <taxon>Kineosporiales</taxon>
        <taxon>Kineosporiaceae</taxon>
        <taxon>Kineococcus</taxon>
    </lineage>
</organism>
<dbReference type="Gene3D" id="3.40.350.10">
    <property type="entry name" value="Creatinase/prolidase N-terminal domain"/>
    <property type="match status" value="1"/>
</dbReference>
<dbReference type="SUPFAM" id="SSF53092">
    <property type="entry name" value="Creatinase/prolidase N-terminal domain"/>
    <property type="match status" value="1"/>
</dbReference>
<dbReference type="PANTHER" id="PTHR43226">
    <property type="entry name" value="XAA-PRO AMINOPEPTIDASE 3"/>
    <property type="match status" value="1"/>
</dbReference>
<evidence type="ECO:0000256" key="8">
    <source>
        <dbReference type="RuleBase" id="RU000590"/>
    </source>
</evidence>
<keyword evidence="11" id="KW-0645">Protease</keyword>
<keyword evidence="11" id="KW-0031">Aminopeptidase</keyword>
<dbReference type="Pfam" id="PF00557">
    <property type="entry name" value="Peptidase_M24"/>
    <property type="match status" value="1"/>
</dbReference>
<comment type="cofactor">
    <cofactor evidence="2">
        <name>Mn(2+)</name>
        <dbReference type="ChEBI" id="CHEBI:29035"/>
    </cofactor>
</comment>
<comment type="similarity">
    <text evidence="3 8">Belongs to the peptidase M24B family.</text>
</comment>
<dbReference type="Proteomes" id="UP001501195">
    <property type="component" value="Unassembled WGS sequence"/>
</dbReference>
<proteinExistence type="inferred from homology"/>
<keyword evidence="6" id="KW-0378">Hydrolase</keyword>
<dbReference type="InterPro" id="IPR007865">
    <property type="entry name" value="Aminopep_P_N"/>
</dbReference>
<name>A0ABP9HXF9_9ACTN</name>
<evidence type="ECO:0000313" key="12">
    <source>
        <dbReference type="Proteomes" id="UP001501195"/>
    </source>
</evidence>
<accession>A0ABP9HXF9</accession>
<keyword evidence="12" id="KW-1185">Reference proteome</keyword>
<dbReference type="SUPFAM" id="SSF55920">
    <property type="entry name" value="Creatinase/aminopeptidase"/>
    <property type="match status" value="1"/>
</dbReference>
<evidence type="ECO:0000256" key="7">
    <source>
        <dbReference type="ARBA" id="ARBA00023211"/>
    </source>
</evidence>
<dbReference type="Gene3D" id="3.90.230.10">
    <property type="entry name" value="Creatinase/methionine aminopeptidase superfamily"/>
    <property type="match status" value="1"/>
</dbReference>
<evidence type="ECO:0000256" key="6">
    <source>
        <dbReference type="ARBA" id="ARBA00022801"/>
    </source>
</evidence>
<keyword evidence="5 8" id="KW-0479">Metal-binding</keyword>
<dbReference type="CDD" id="cd01087">
    <property type="entry name" value="Prolidase"/>
    <property type="match status" value="1"/>
</dbReference>
<evidence type="ECO:0000256" key="4">
    <source>
        <dbReference type="ARBA" id="ARBA00012574"/>
    </source>
</evidence>
<dbReference type="EC" id="3.4.11.9" evidence="4"/>
<keyword evidence="7" id="KW-0464">Manganese</keyword>
<reference evidence="12" key="1">
    <citation type="journal article" date="2019" name="Int. J. Syst. Evol. Microbiol.">
        <title>The Global Catalogue of Microorganisms (GCM) 10K type strain sequencing project: providing services to taxonomists for standard genome sequencing and annotation.</title>
        <authorList>
            <consortium name="The Broad Institute Genomics Platform"/>
            <consortium name="The Broad Institute Genome Sequencing Center for Infectious Disease"/>
            <person name="Wu L."/>
            <person name="Ma J."/>
        </authorList>
    </citation>
    <scope>NUCLEOTIDE SEQUENCE [LARGE SCALE GENOMIC DNA]</scope>
    <source>
        <strain evidence="12">JCM 18126</strain>
    </source>
</reference>
<dbReference type="Pfam" id="PF05195">
    <property type="entry name" value="AMP_N"/>
    <property type="match status" value="1"/>
</dbReference>
<evidence type="ECO:0000259" key="10">
    <source>
        <dbReference type="SMART" id="SM01011"/>
    </source>
</evidence>
<dbReference type="InterPro" id="IPR000994">
    <property type="entry name" value="Pept_M24"/>
</dbReference>
<evidence type="ECO:0000256" key="5">
    <source>
        <dbReference type="ARBA" id="ARBA00022723"/>
    </source>
</evidence>
<dbReference type="InterPro" id="IPR036005">
    <property type="entry name" value="Creatinase/aminopeptidase-like"/>
</dbReference>
<evidence type="ECO:0000313" key="11">
    <source>
        <dbReference type="EMBL" id="GAA4980779.1"/>
    </source>
</evidence>
<dbReference type="RefSeq" id="WP_425560175.1">
    <property type="nucleotide sequence ID" value="NZ_BAABIL010000310.1"/>
</dbReference>
<evidence type="ECO:0000256" key="2">
    <source>
        <dbReference type="ARBA" id="ARBA00001936"/>
    </source>
</evidence>
<dbReference type="PANTHER" id="PTHR43226:SF4">
    <property type="entry name" value="XAA-PRO AMINOPEPTIDASE 3"/>
    <property type="match status" value="1"/>
</dbReference>
<dbReference type="InterPro" id="IPR052433">
    <property type="entry name" value="X-Pro_dipept-like"/>
</dbReference>
<evidence type="ECO:0000256" key="3">
    <source>
        <dbReference type="ARBA" id="ARBA00008766"/>
    </source>
</evidence>
<gene>
    <name evidence="11" type="ORF">GCM10023225_21080</name>
</gene>
<protein>
    <recommendedName>
        <fullName evidence="4">Xaa-Pro aminopeptidase</fullName>
        <ecNumber evidence="4">3.4.11.9</ecNumber>
    </recommendedName>
</protein>
<dbReference type="InterPro" id="IPR029149">
    <property type="entry name" value="Creatin/AminoP/Spt16_N"/>
</dbReference>
<dbReference type="SMART" id="SM01011">
    <property type="entry name" value="AMP_N"/>
    <property type="match status" value="1"/>
</dbReference>
<comment type="caution">
    <text evidence="11">The sequence shown here is derived from an EMBL/GenBank/DDBJ whole genome shotgun (WGS) entry which is preliminary data.</text>
</comment>
<dbReference type="PROSITE" id="PS00491">
    <property type="entry name" value="PROLINE_PEPTIDASE"/>
    <property type="match status" value="1"/>
</dbReference>
<comment type="catalytic activity">
    <reaction evidence="1">
        <text>Release of any N-terminal amino acid, including proline, that is linked to proline, even from a dipeptide or tripeptide.</text>
        <dbReference type="EC" id="3.4.11.9"/>
    </reaction>
</comment>
<dbReference type="GO" id="GO:0004177">
    <property type="term" value="F:aminopeptidase activity"/>
    <property type="evidence" value="ECO:0007669"/>
    <property type="project" value="UniProtKB-KW"/>
</dbReference>
<evidence type="ECO:0000256" key="9">
    <source>
        <dbReference type="SAM" id="MobiDB-lite"/>
    </source>
</evidence>
<dbReference type="EMBL" id="BAABIL010000310">
    <property type="protein sequence ID" value="GAA4980779.1"/>
    <property type="molecule type" value="Genomic_DNA"/>
</dbReference>
<evidence type="ECO:0000256" key="1">
    <source>
        <dbReference type="ARBA" id="ARBA00001424"/>
    </source>
</evidence>
<feature type="region of interest" description="Disordered" evidence="9">
    <location>
        <begin position="1"/>
        <end position="72"/>
    </location>
</feature>